<comment type="similarity">
    <text evidence="1 4">Belongs to the universal ribosomal protein uL14 family.</text>
</comment>
<organism evidence="5">
    <name type="scientific">Schizocladia ischiensis</name>
    <dbReference type="NCBI Taxonomy" id="196139"/>
    <lineage>
        <taxon>Eukaryota</taxon>
        <taxon>Sar</taxon>
        <taxon>Stramenopiles</taxon>
        <taxon>Ochrophyta</taxon>
        <taxon>PX clade</taxon>
        <taxon>Schizocladiophyceae</taxon>
        <taxon>Schizocladiales</taxon>
        <taxon>Schizocladiaceae</taxon>
        <taxon>Schizocladia</taxon>
    </lineage>
</organism>
<dbReference type="InterPro" id="IPR005745">
    <property type="entry name" value="Ribosomal_uL14_bac-type"/>
</dbReference>
<dbReference type="GeneID" id="63377952"/>
<protein>
    <submittedName>
        <fullName evidence="5">Ribosomal protein L14</fullName>
    </submittedName>
</protein>
<keyword evidence="3 4" id="KW-0687">Ribonucleoprotein</keyword>
<dbReference type="PANTHER" id="PTHR11761">
    <property type="entry name" value="50S/60S RIBOSOMAL PROTEIN L14/L23"/>
    <property type="match status" value="1"/>
</dbReference>
<sequence>MIQAQSQLQVIDNSGAKRVKCIKVRGKSPKAGANLGDILVLSVQKASSKATKLKKSDIVWGVLVQRSKSHIRKDGTQITFGRNAVVLITKQKKAIGTRLTGVFPKDLRNKKWMKLASMAPAIL</sequence>
<evidence type="ECO:0000313" key="5">
    <source>
        <dbReference type="EMBL" id="QOW07624.1"/>
    </source>
</evidence>
<evidence type="ECO:0000256" key="4">
    <source>
        <dbReference type="RuleBase" id="RU003949"/>
    </source>
</evidence>
<dbReference type="GO" id="GO:0003735">
    <property type="term" value="F:structural constituent of ribosome"/>
    <property type="evidence" value="ECO:0007669"/>
    <property type="project" value="InterPro"/>
</dbReference>
<dbReference type="SMART" id="SM01374">
    <property type="entry name" value="Ribosomal_L14"/>
    <property type="match status" value="1"/>
</dbReference>
<name>A0A7S6ZPD6_9STRA</name>
<dbReference type="InterPro" id="IPR019972">
    <property type="entry name" value="Ribosomal_uL14_CS"/>
</dbReference>
<dbReference type="Pfam" id="PF00238">
    <property type="entry name" value="Ribosomal_L14"/>
    <property type="match status" value="1"/>
</dbReference>
<dbReference type="InterPro" id="IPR000218">
    <property type="entry name" value="Ribosomal_uL14"/>
</dbReference>
<dbReference type="PROSITE" id="PS00049">
    <property type="entry name" value="RIBOSOMAL_L14"/>
    <property type="match status" value="1"/>
</dbReference>
<gene>
    <name evidence="5" type="primary">rpl14</name>
</gene>
<reference evidence="5" key="1">
    <citation type="submission" date="2020-03" db="EMBL/GenBank/DDBJ databases">
        <title>Schizocladia ischiensis organellar genomes: estimating the origin of multicellularity in heterokonts and the emergence of shallow ocean ecosystems.</title>
        <authorList>
            <person name="Phillips N."/>
            <person name="Brawn E.L."/>
            <person name="Boore J."/>
            <person name="Cheda B."/>
            <person name="Salomon M."/>
            <person name="Kawai H."/>
            <person name="Yamagishi T."/>
        </authorList>
    </citation>
    <scope>NUCLEOTIDE SEQUENCE</scope>
</reference>
<dbReference type="PANTHER" id="PTHR11761:SF3">
    <property type="entry name" value="LARGE RIBOSOMAL SUBUNIT PROTEIN UL14M"/>
    <property type="match status" value="1"/>
</dbReference>
<evidence type="ECO:0000256" key="2">
    <source>
        <dbReference type="ARBA" id="ARBA00022980"/>
    </source>
</evidence>
<dbReference type="GO" id="GO:0070180">
    <property type="term" value="F:large ribosomal subunit rRNA binding"/>
    <property type="evidence" value="ECO:0007669"/>
    <property type="project" value="TreeGrafter"/>
</dbReference>
<keyword evidence="5" id="KW-0496">Mitochondrion</keyword>
<dbReference type="InterPro" id="IPR036853">
    <property type="entry name" value="Ribosomal_uL14_sf"/>
</dbReference>
<evidence type="ECO:0000256" key="3">
    <source>
        <dbReference type="ARBA" id="ARBA00023274"/>
    </source>
</evidence>
<dbReference type="RefSeq" id="YP_010032410.1">
    <property type="nucleotide sequence ID" value="NC_053869.1"/>
</dbReference>
<dbReference type="HAMAP" id="MF_01367">
    <property type="entry name" value="Ribosomal_uL14"/>
    <property type="match status" value="1"/>
</dbReference>
<keyword evidence="2 4" id="KW-0689">Ribosomal protein</keyword>
<dbReference type="GO" id="GO:0005762">
    <property type="term" value="C:mitochondrial large ribosomal subunit"/>
    <property type="evidence" value="ECO:0007669"/>
    <property type="project" value="TreeGrafter"/>
</dbReference>
<dbReference type="CDD" id="cd00337">
    <property type="entry name" value="Ribosomal_uL14"/>
    <property type="match status" value="1"/>
</dbReference>
<dbReference type="GO" id="GO:0006412">
    <property type="term" value="P:translation"/>
    <property type="evidence" value="ECO:0007669"/>
    <property type="project" value="InterPro"/>
</dbReference>
<dbReference type="Gene3D" id="2.40.150.20">
    <property type="entry name" value="Ribosomal protein L14"/>
    <property type="match status" value="1"/>
</dbReference>
<dbReference type="AlphaFoldDB" id="A0A7S6ZPD6"/>
<dbReference type="SUPFAM" id="SSF50193">
    <property type="entry name" value="Ribosomal protein L14"/>
    <property type="match status" value="1"/>
</dbReference>
<proteinExistence type="inferred from homology"/>
<geneLocation type="mitochondrion" evidence="5"/>
<dbReference type="NCBIfam" id="TIGR01067">
    <property type="entry name" value="rplN_bact"/>
    <property type="match status" value="1"/>
</dbReference>
<evidence type="ECO:0000256" key="1">
    <source>
        <dbReference type="ARBA" id="ARBA00010745"/>
    </source>
</evidence>
<accession>A0A7S6ZPD6</accession>
<dbReference type="EMBL" id="MT259947">
    <property type="protein sequence ID" value="QOW07624.1"/>
    <property type="molecule type" value="Genomic_DNA"/>
</dbReference>